<dbReference type="GO" id="GO:0016740">
    <property type="term" value="F:transferase activity"/>
    <property type="evidence" value="ECO:0007669"/>
    <property type="project" value="UniProtKB-KW"/>
</dbReference>
<protein>
    <submittedName>
        <fullName evidence="2">Aminoglycoside phosphotransferase</fullName>
    </submittedName>
</protein>
<reference evidence="2 3" key="1">
    <citation type="submission" date="2012-10" db="EMBL/GenBank/DDBJ databases">
        <authorList>
            <person name="Genoscope - CEA"/>
        </authorList>
    </citation>
    <scope>NUCLEOTIDE SEQUENCE [LARGE SCALE GENOMIC DNA]</scope>
    <source>
        <strain evidence="3">AM13 / DSM 14728</strain>
    </source>
</reference>
<feature type="domain" description="Aminoglycoside phosphotransferase" evidence="1">
    <location>
        <begin position="81"/>
        <end position="248"/>
    </location>
</feature>
<dbReference type="eggNOG" id="COG2334">
    <property type="taxonomic scope" value="Bacteria"/>
</dbReference>
<dbReference type="Pfam" id="PF01636">
    <property type="entry name" value="APH"/>
    <property type="match status" value="1"/>
</dbReference>
<dbReference type="InterPro" id="IPR011009">
    <property type="entry name" value="Kinase-like_dom_sf"/>
</dbReference>
<dbReference type="HOGENOM" id="CLU_791632_0_0_7"/>
<dbReference type="STRING" id="1121451.DESAM_20477"/>
<keyword evidence="3" id="KW-1185">Reference proteome</keyword>
<name>L0R7P8_9BACT</name>
<dbReference type="Proteomes" id="UP000010808">
    <property type="component" value="Chromosome"/>
</dbReference>
<evidence type="ECO:0000313" key="2">
    <source>
        <dbReference type="EMBL" id="CCO22764.1"/>
    </source>
</evidence>
<dbReference type="AlphaFoldDB" id="L0R7P8"/>
<evidence type="ECO:0000259" key="1">
    <source>
        <dbReference type="Pfam" id="PF01636"/>
    </source>
</evidence>
<dbReference type="SUPFAM" id="SSF56112">
    <property type="entry name" value="Protein kinase-like (PK-like)"/>
    <property type="match status" value="1"/>
</dbReference>
<dbReference type="EMBL" id="FO203522">
    <property type="protein sequence ID" value="CCO22764.1"/>
    <property type="molecule type" value="Genomic_DNA"/>
</dbReference>
<proteinExistence type="predicted"/>
<gene>
    <name evidence="2" type="ORF">DESAM_20477</name>
</gene>
<dbReference type="KEGG" id="dhy:DESAM_20477"/>
<dbReference type="OrthoDB" id="9797603at2"/>
<dbReference type="RefSeq" id="WP_015335372.1">
    <property type="nucleotide sequence ID" value="NC_020055.1"/>
</dbReference>
<accession>L0R7P8</accession>
<dbReference type="Gene3D" id="3.90.1200.10">
    <property type="match status" value="1"/>
</dbReference>
<sequence>MLDALEPWGFETLARHNDKSIPGSPERAVSRSVIEDTGNRLWLVERLSGKQVLARTAISENIQQLHDSGMDWLLPYQKAAGGEFIAEIMGFPWQLSSFYESDELPRPEYIYDAERGMALAGFVASIRKHSKGRQFSDTGCSFTLIDYSKKLTETISQRNPEVYKRLEPMCARLFPAMEKFSSLPLAFCHGDFHPLNILWKGKEIGAVIDWEFSGMRPEIYDVANMMGCVAFENPAALGEGLIPAFIEGLYELTDITDESYEALPFFIPALRFAWLSEWLRKKDDEMLQMELDYMELLLSFTG</sequence>
<dbReference type="InterPro" id="IPR002575">
    <property type="entry name" value="Aminoglycoside_PTrfase"/>
</dbReference>
<evidence type="ECO:0000313" key="3">
    <source>
        <dbReference type="Proteomes" id="UP000010808"/>
    </source>
</evidence>
<keyword evidence="2" id="KW-0808">Transferase</keyword>
<organism evidence="2 3">
    <name type="scientific">Maridesulfovibrio hydrothermalis AM13 = DSM 14728</name>
    <dbReference type="NCBI Taxonomy" id="1121451"/>
    <lineage>
        <taxon>Bacteria</taxon>
        <taxon>Pseudomonadati</taxon>
        <taxon>Thermodesulfobacteriota</taxon>
        <taxon>Desulfovibrionia</taxon>
        <taxon>Desulfovibrionales</taxon>
        <taxon>Desulfovibrionaceae</taxon>
        <taxon>Maridesulfovibrio</taxon>
    </lineage>
</organism>
<dbReference type="PATRIC" id="fig|1121451.3.peg.739"/>